<dbReference type="Gene3D" id="3.40.50.1820">
    <property type="entry name" value="alpha/beta hydrolase"/>
    <property type="match status" value="1"/>
</dbReference>
<dbReference type="Pfam" id="PF01083">
    <property type="entry name" value="Cutinase"/>
    <property type="match status" value="1"/>
</dbReference>
<dbReference type="RefSeq" id="WP_116709151.1">
    <property type="nucleotide sequence ID" value="NZ_QEKW01000008.1"/>
</dbReference>
<keyword evidence="7" id="KW-0456">Lyase</keyword>
<dbReference type="OrthoDB" id="256225at2"/>
<keyword evidence="4" id="KW-1015">Disulfide bond</keyword>
<dbReference type="PANTHER" id="PTHR33630">
    <property type="entry name" value="CUTINASE RV1984C-RELATED-RELATED"/>
    <property type="match status" value="1"/>
</dbReference>
<feature type="transmembrane region" description="Helical" evidence="6">
    <location>
        <begin position="128"/>
        <end position="147"/>
    </location>
</feature>
<dbReference type="Pfam" id="PF14099">
    <property type="entry name" value="Polysacc_lyase"/>
    <property type="match status" value="1"/>
</dbReference>
<comment type="caution">
    <text evidence="7">The sequence shown here is derived from an EMBL/GenBank/DDBJ whole genome shotgun (WGS) entry which is preliminary data.</text>
</comment>
<organism evidence="7 8">
    <name type="scientific">Actinomycetospora cinnamomea</name>
    <dbReference type="NCBI Taxonomy" id="663609"/>
    <lineage>
        <taxon>Bacteria</taxon>
        <taxon>Bacillati</taxon>
        <taxon>Actinomycetota</taxon>
        <taxon>Actinomycetes</taxon>
        <taxon>Pseudonocardiales</taxon>
        <taxon>Pseudonocardiaceae</taxon>
        <taxon>Actinomycetospora</taxon>
    </lineage>
</organism>
<dbReference type="InterPro" id="IPR029058">
    <property type="entry name" value="AB_hydrolase_fold"/>
</dbReference>
<keyword evidence="2" id="KW-0719">Serine esterase</keyword>
<dbReference type="InterPro" id="IPR025975">
    <property type="entry name" value="Polysacc_lyase"/>
</dbReference>
<evidence type="ECO:0000256" key="1">
    <source>
        <dbReference type="ARBA" id="ARBA00007534"/>
    </source>
</evidence>
<feature type="region of interest" description="Disordered" evidence="5">
    <location>
        <begin position="90"/>
        <end position="109"/>
    </location>
</feature>
<evidence type="ECO:0000256" key="5">
    <source>
        <dbReference type="SAM" id="MobiDB-lite"/>
    </source>
</evidence>
<sequence>MSAGERLLVDRFGRPVPAEPVVRLRVDRPAGRVPLRVDGVAVPLARGADPHRAGLAAAARRARELGRPVRVEMAGPWSCWPLVVHPDGAVDDGRGGRPRPASGRAWSGRRRTAPVLGGLTARPRRHPVGVLAAAAALVSVVLVGTVVGTAGTGVATVAAAAPAACRDVTLFAVNGAGASGGETLAAVTDPLVQEVGDRLAVVSLAGPEVGASYEVDQQQAVTALADQVVAQLEACPASRTMLFGYSQGAHVAGDLAARVGAGQEPRVPAEKVLAIGLFGDPARDPEARTVPDGATGHGVLPAREGGFGALAGRTIQVCAPEDPVCATPAGSPAPPLEQAVAAGAHTGYADLAVAPDTPAPRWASDSLSRLITSLPAGEAAEGAPTSAAPGTTAPGTTAPGSTGESGPGDAASPEESEAYPDSRAGAPAYPDDSDASGGTGEPGATTASGTTATGTRATGTRATGTSAPTTTPSAPETPAPETSAPETSTAETSAPVTTREPAPDGEAYPQDTEVYPDGSGPQAYPEGGDGSSAHPDGGDASGTAAPTTPTPPGTGSDTAAPTTTARPDTETGGAGAGTGAGTEDDTGATGRDGAGADTGALWALTSGLAGFQDSNGGNVEGGGLVPEEVESPNVPGRRVVKLEVPEGAKRSEVRPEEAQDIREGEHLFFGYSAFLPADFPTDTRSWQVIWQLHDGGTNTSPPVALEIQENRLWLSNVGERVRDLGPVRPGENLDVQLDVRFAIGGGEVSVYRGGQPVLQGFRPPRGTMIDELDFLKTGIYRDASAEAEPATIFLNDLKIGETLESVSGLAGVEGTPVAPLVQGAR</sequence>
<feature type="region of interest" description="Disordered" evidence="5">
    <location>
        <begin position="611"/>
        <end position="634"/>
    </location>
</feature>
<evidence type="ECO:0000256" key="6">
    <source>
        <dbReference type="SAM" id="Phobius"/>
    </source>
</evidence>
<dbReference type="AlphaFoldDB" id="A0A2U1F8A0"/>
<dbReference type="EMBL" id="QEKW01000008">
    <property type="protein sequence ID" value="PVZ08423.1"/>
    <property type="molecule type" value="Genomic_DNA"/>
</dbReference>
<protein>
    <submittedName>
        <fullName evidence="7">Polysaccharide lyase-like protein</fullName>
    </submittedName>
</protein>
<keyword evidence="6" id="KW-1133">Transmembrane helix</keyword>
<keyword evidence="6" id="KW-0472">Membrane</keyword>
<dbReference type="Gene3D" id="2.60.120.200">
    <property type="match status" value="1"/>
</dbReference>
<comment type="similarity">
    <text evidence="1">Belongs to the cutinase family.</text>
</comment>
<dbReference type="GO" id="GO:0052689">
    <property type="term" value="F:carboxylic ester hydrolase activity"/>
    <property type="evidence" value="ECO:0007669"/>
    <property type="project" value="UniProtKB-KW"/>
</dbReference>
<dbReference type="SMART" id="SM01110">
    <property type="entry name" value="Cutinase"/>
    <property type="match status" value="1"/>
</dbReference>
<dbReference type="InterPro" id="IPR000675">
    <property type="entry name" value="Cutinase/axe"/>
</dbReference>
<evidence type="ECO:0000313" key="8">
    <source>
        <dbReference type="Proteomes" id="UP000245639"/>
    </source>
</evidence>
<feature type="compositionally biased region" description="Low complexity" evidence="5">
    <location>
        <begin position="442"/>
        <end position="495"/>
    </location>
</feature>
<feature type="compositionally biased region" description="Low complexity" evidence="5">
    <location>
        <begin position="541"/>
        <end position="566"/>
    </location>
</feature>
<dbReference type="SUPFAM" id="SSF53474">
    <property type="entry name" value="alpha/beta-Hydrolases"/>
    <property type="match status" value="1"/>
</dbReference>
<gene>
    <name evidence="7" type="ORF">C8D89_10815</name>
</gene>
<evidence type="ECO:0000256" key="3">
    <source>
        <dbReference type="ARBA" id="ARBA00022801"/>
    </source>
</evidence>
<keyword evidence="3" id="KW-0378">Hydrolase</keyword>
<dbReference type="GO" id="GO:0016829">
    <property type="term" value="F:lyase activity"/>
    <property type="evidence" value="ECO:0007669"/>
    <property type="project" value="UniProtKB-KW"/>
</dbReference>
<proteinExistence type="inferred from homology"/>
<evidence type="ECO:0000313" key="7">
    <source>
        <dbReference type="EMBL" id="PVZ08423.1"/>
    </source>
</evidence>
<reference evidence="7 8" key="1">
    <citation type="submission" date="2018-04" db="EMBL/GenBank/DDBJ databases">
        <title>Genomic Encyclopedia of Type Strains, Phase IV (KMG-IV): sequencing the most valuable type-strain genomes for metagenomic binning, comparative biology and taxonomic classification.</title>
        <authorList>
            <person name="Goeker M."/>
        </authorList>
    </citation>
    <scope>NUCLEOTIDE SEQUENCE [LARGE SCALE GENOMIC DNA]</scope>
    <source>
        <strain evidence="7 8">DSM 45771</strain>
    </source>
</reference>
<keyword evidence="8" id="KW-1185">Reference proteome</keyword>
<feature type="region of interest" description="Disordered" evidence="5">
    <location>
        <begin position="377"/>
        <end position="594"/>
    </location>
</feature>
<evidence type="ECO:0000256" key="2">
    <source>
        <dbReference type="ARBA" id="ARBA00022487"/>
    </source>
</evidence>
<dbReference type="Proteomes" id="UP000245639">
    <property type="component" value="Unassembled WGS sequence"/>
</dbReference>
<feature type="compositionally biased region" description="Low complexity" evidence="5">
    <location>
        <begin position="377"/>
        <end position="408"/>
    </location>
</feature>
<name>A0A2U1F8A0_9PSEU</name>
<dbReference type="PANTHER" id="PTHR33630:SF9">
    <property type="entry name" value="CUTINASE 4"/>
    <property type="match status" value="1"/>
</dbReference>
<accession>A0A2U1F8A0</accession>
<evidence type="ECO:0000256" key="4">
    <source>
        <dbReference type="ARBA" id="ARBA00023157"/>
    </source>
</evidence>
<keyword evidence="6" id="KW-0812">Transmembrane</keyword>